<dbReference type="InterPro" id="IPR032566">
    <property type="entry name" value="Znf-C2HE"/>
</dbReference>
<evidence type="ECO:0000256" key="6">
    <source>
        <dbReference type="ARBA" id="ARBA00023242"/>
    </source>
</evidence>
<keyword evidence="11" id="KW-1185">Reference proteome</keyword>
<dbReference type="Proteomes" id="UP000094020">
    <property type="component" value="Chromosome 1"/>
</dbReference>
<feature type="region of interest" description="Disordered" evidence="8">
    <location>
        <begin position="1"/>
        <end position="70"/>
    </location>
</feature>
<dbReference type="GO" id="GO:0000012">
    <property type="term" value="P:single strand break repair"/>
    <property type="evidence" value="ECO:0007669"/>
    <property type="project" value="TreeGrafter"/>
</dbReference>
<dbReference type="AlphaFoldDB" id="A0AAJ8KXU3"/>
<dbReference type="GO" id="GO:0030983">
    <property type="term" value="F:mismatched DNA binding"/>
    <property type="evidence" value="ECO:0007669"/>
    <property type="project" value="TreeGrafter"/>
</dbReference>
<dbReference type="GO" id="GO:0046872">
    <property type="term" value="F:metal ion binding"/>
    <property type="evidence" value="ECO:0007669"/>
    <property type="project" value="UniProtKB-KW"/>
</dbReference>
<evidence type="ECO:0000256" key="2">
    <source>
        <dbReference type="ARBA" id="ARBA00022723"/>
    </source>
</evidence>
<dbReference type="GO" id="GO:0033699">
    <property type="term" value="F:DNA 5'-adenosine monophosphate hydrolase activity"/>
    <property type="evidence" value="ECO:0007669"/>
    <property type="project" value="TreeGrafter"/>
</dbReference>
<feature type="compositionally biased region" description="Polar residues" evidence="8">
    <location>
        <begin position="40"/>
        <end position="65"/>
    </location>
</feature>
<dbReference type="InterPro" id="IPR013087">
    <property type="entry name" value="Znf_C2H2_type"/>
</dbReference>
<dbReference type="GO" id="GO:0005634">
    <property type="term" value="C:nucleus"/>
    <property type="evidence" value="ECO:0007669"/>
    <property type="project" value="UniProtKB-SubCell"/>
</dbReference>
<evidence type="ECO:0000256" key="7">
    <source>
        <dbReference type="PROSITE-ProRule" id="PRU00464"/>
    </source>
</evidence>
<dbReference type="PROSITE" id="PS00028">
    <property type="entry name" value="ZINC_FINGER_C2H2_1"/>
    <property type="match status" value="1"/>
</dbReference>
<dbReference type="GeneID" id="30169345"/>
<dbReference type="Pfam" id="PF11969">
    <property type="entry name" value="DcpS_C"/>
    <property type="match status" value="1"/>
</dbReference>
<proteinExistence type="predicted"/>
<reference evidence="10" key="1">
    <citation type="submission" date="2013-07" db="EMBL/GenBank/DDBJ databases">
        <authorList>
            <consortium name="The Broad Institute Genome Sequencing Platform"/>
            <person name="Cuomo C."/>
            <person name="Litvintseva A."/>
            <person name="Chen Y."/>
            <person name="Heitman J."/>
            <person name="Sun S."/>
            <person name="Springer D."/>
            <person name="Dromer F."/>
            <person name="Young S.K."/>
            <person name="Zeng Q."/>
            <person name="Gargeya S."/>
            <person name="Fitzgerald M."/>
            <person name="Abouelleil A."/>
            <person name="Alvarado L."/>
            <person name="Berlin A.M."/>
            <person name="Chapman S.B."/>
            <person name="Dewar J."/>
            <person name="Goldberg J."/>
            <person name="Griggs A."/>
            <person name="Gujja S."/>
            <person name="Hansen M."/>
            <person name="Howarth C."/>
            <person name="Imamovic A."/>
            <person name="Larimer J."/>
            <person name="McCowan C."/>
            <person name="Murphy C."/>
            <person name="Pearson M."/>
            <person name="Priest M."/>
            <person name="Roberts A."/>
            <person name="Saif S."/>
            <person name="Shea T."/>
            <person name="Sykes S."/>
            <person name="Wortman J."/>
            <person name="Nusbaum C."/>
            <person name="Birren B."/>
        </authorList>
    </citation>
    <scope>NUCLEOTIDE SEQUENCE</scope>
    <source>
        <strain evidence="10">CBS 10737</strain>
    </source>
</reference>
<evidence type="ECO:0000313" key="11">
    <source>
        <dbReference type="Proteomes" id="UP000094020"/>
    </source>
</evidence>
<dbReference type="PANTHER" id="PTHR12486">
    <property type="entry name" value="APRATAXIN-RELATED"/>
    <property type="match status" value="1"/>
</dbReference>
<keyword evidence="2" id="KW-0479">Metal-binding</keyword>
<dbReference type="PROSITE" id="PS51084">
    <property type="entry name" value="HIT_2"/>
    <property type="match status" value="1"/>
</dbReference>
<dbReference type="KEGG" id="kpin:30169345"/>
<name>A0AAJ8KXU3_9TREE</name>
<keyword evidence="4" id="KW-0862">Zinc</keyword>
<dbReference type="GO" id="GO:1990165">
    <property type="term" value="F:single-strand break-containing DNA binding"/>
    <property type="evidence" value="ECO:0007669"/>
    <property type="project" value="TreeGrafter"/>
</dbReference>
<dbReference type="GO" id="GO:0003725">
    <property type="term" value="F:double-stranded RNA binding"/>
    <property type="evidence" value="ECO:0007669"/>
    <property type="project" value="TreeGrafter"/>
</dbReference>
<evidence type="ECO:0000256" key="5">
    <source>
        <dbReference type="ARBA" id="ARBA00023125"/>
    </source>
</evidence>
<feature type="domain" description="HIT" evidence="9">
    <location>
        <begin position="92"/>
        <end position="226"/>
    </location>
</feature>
<dbReference type="InterPro" id="IPR011146">
    <property type="entry name" value="HIT-like"/>
</dbReference>
<sequence>MGNCFAPISSNSSSTETSPRDTAPNPSTTQIGEPNEEQRLQPTSIGSNREISSSGPSRRQSTTLGRLNKHKRTSSLFSMVGPSLDALRNYATLPNPQNSLSASTLLLSSKTCLAVFDAYPKAKYHFLVLPRYPFPPQSDPESKESITSLNSLNDLKSILLKTTPSAREEILQNMNNMANEVEEMIRDEMLKSEGFEWKVDIGFHAIPSMKHVHLHVISDDRISPSLKTKKHHNSFRPDLGFFIPIMEVQRWIEDDSNMQERVDALSGAEQLLNTPLTCHKCDEFISNIPKLKTHLEKHFQDERSSALKHIARHGRQRSSDEEIF</sequence>
<accession>A0AAJ8KXU3</accession>
<dbReference type="RefSeq" id="XP_070058280.1">
    <property type="nucleotide sequence ID" value="XM_070202179.1"/>
</dbReference>
<evidence type="ECO:0000256" key="4">
    <source>
        <dbReference type="ARBA" id="ARBA00022833"/>
    </source>
</evidence>
<evidence type="ECO:0000256" key="3">
    <source>
        <dbReference type="ARBA" id="ARBA00022801"/>
    </source>
</evidence>
<gene>
    <name evidence="10" type="ORF">I206_100349</name>
</gene>
<comment type="subcellular location">
    <subcellularLocation>
        <location evidence="1">Nucleus</location>
    </subcellularLocation>
</comment>
<dbReference type="SUPFAM" id="SSF54197">
    <property type="entry name" value="HIT-like"/>
    <property type="match status" value="1"/>
</dbReference>
<reference evidence="10" key="2">
    <citation type="submission" date="2024-02" db="EMBL/GenBank/DDBJ databases">
        <title>Comparative genomics of Cryptococcus and Kwoniella reveals pathogenesis evolution and contrasting modes of karyotype evolution via chromosome fusion or intercentromeric recombination.</title>
        <authorList>
            <person name="Coelho M.A."/>
            <person name="David-Palma M."/>
            <person name="Shea T."/>
            <person name="Bowers K."/>
            <person name="McGinley-Smith S."/>
            <person name="Mohammad A.W."/>
            <person name="Gnirke A."/>
            <person name="Yurkov A.M."/>
            <person name="Nowrousian M."/>
            <person name="Sun S."/>
            <person name="Cuomo C.A."/>
            <person name="Heitman J."/>
        </authorList>
    </citation>
    <scope>NUCLEOTIDE SEQUENCE</scope>
    <source>
        <strain evidence="10">CBS 10737</strain>
    </source>
</reference>
<evidence type="ECO:0000313" key="10">
    <source>
        <dbReference type="EMBL" id="WWC66447.1"/>
    </source>
</evidence>
<keyword evidence="3" id="KW-0378">Hydrolase</keyword>
<dbReference type="GO" id="GO:0003697">
    <property type="term" value="F:single-stranded DNA binding"/>
    <property type="evidence" value="ECO:0007669"/>
    <property type="project" value="TreeGrafter"/>
</dbReference>
<protein>
    <recommendedName>
        <fullName evidence="9">HIT domain-containing protein</fullName>
    </recommendedName>
</protein>
<organism evidence="10 11">
    <name type="scientific">Kwoniella pini CBS 10737</name>
    <dbReference type="NCBI Taxonomy" id="1296096"/>
    <lineage>
        <taxon>Eukaryota</taxon>
        <taxon>Fungi</taxon>
        <taxon>Dikarya</taxon>
        <taxon>Basidiomycota</taxon>
        <taxon>Agaricomycotina</taxon>
        <taxon>Tremellomycetes</taxon>
        <taxon>Tremellales</taxon>
        <taxon>Cryptococcaceae</taxon>
        <taxon>Kwoniella</taxon>
    </lineage>
</organism>
<dbReference type="Gene3D" id="3.30.428.10">
    <property type="entry name" value="HIT-like"/>
    <property type="match status" value="1"/>
</dbReference>
<keyword evidence="5" id="KW-0238">DNA-binding</keyword>
<dbReference type="InterPro" id="IPR036265">
    <property type="entry name" value="HIT-like_sf"/>
</dbReference>
<dbReference type="PANTHER" id="PTHR12486:SF4">
    <property type="entry name" value="APRATAXIN"/>
    <property type="match status" value="1"/>
</dbReference>
<dbReference type="EMBL" id="CP144519">
    <property type="protein sequence ID" value="WWC66447.1"/>
    <property type="molecule type" value="Genomic_DNA"/>
</dbReference>
<evidence type="ECO:0000259" key="9">
    <source>
        <dbReference type="PROSITE" id="PS51084"/>
    </source>
</evidence>
<keyword evidence="6" id="KW-0539">Nucleus</keyword>
<evidence type="ECO:0000256" key="8">
    <source>
        <dbReference type="SAM" id="MobiDB-lite"/>
    </source>
</evidence>
<dbReference type="Pfam" id="PF16278">
    <property type="entry name" value="zf-C2HE"/>
    <property type="match status" value="1"/>
</dbReference>
<evidence type="ECO:0000256" key="1">
    <source>
        <dbReference type="ARBA" id="ARBA00004123"/>
    </source>
</evidence>
<feature type="short sequence motif" description="Histidine triad motif" evidence="7">
    <location>
        <begin position="211"/>
        <end position="215"/>
    </location>
</feature>